<organism evidence="2 3">
    <name type="scientific">Sporosarcina psychrophila</name>
    <name type="common">Bacillus psychrophilus</name>
    <dbReference type="NCBI Taxonomy" id="1476"/>
    <lineage>
        <taxon>Bacteria</taxon>
        <taxon>Bacillati</taxon>
        <taxon>Bacillota</taxon>
        <taxon>Bacilli</taxon>
        <taxon>Bacillales</taxon>
        <taxon>Caryophanaceae</taxon>
        <taxon>Sporosarcina</taxon>
    </lineage>
</organism>
<evidence type="ECO:0000313" key="3">
    <source>
        <dbReference type="Proteomes" id="UP000698173"/>
    </source>
</evidence>
<gene>
    <name evidence="2" type="ORF">K8V56_19465</name>
</gene>
<keyword evidence="1" id="KW-1133">Transmembrane helix</keyword>
<name>A0A921G312_SPOPS</name>
<feature type="transmembrane region" description="Helical" evidence="1">
    <location>
        <begin position="6"/>
        <end position="28"/>
    </location>
</feature>
<accession>A0A921G312</accession>
<keyword evidence="1" id="KW-0812">Transmembrane</keyword>
<comment type="caution">
    <text evidence="2">The sequence shown here is derived from an EMBL/GenBank/DDBJ whole genome shotgun (WGS) entry which is preliminary data.</text>
</comment>
<dbReference type="AlphaFoldDB" id="A0A921G312"/>
<sequence>MHEDFDLLAFMLGLPAGLAVALTVWYFVWKKGKKERRYDERYKRVQEQAKSLSWAVTVFAIIIAWAIVIIVEGPGLSFFLFTALYIIAMVSYGVTSAIADKKN</sequence>
<dbReference type="EMBL" id="DYWT01000289">
    <property type="protein sequence ID" value="HJF33949.1"/>
    <property type="molecule type" value="Genomic_DNA"/>
</dbReference>
<feature type="transmembrane region" description="Helical" evidence="1">
    <location>
        <begin position="77"/>
        <end position="99"/>
    </location>
</feature>
<reference evidence="2" key="2">
    <citation type="submission" date="2021-09" db="EMBL/GenBank/DDBJ databases">
        <authorList>
            <person name="Gilroy R."/>
        </authorList>
    </citation>
    <scope>NUCLEOTIDE SEQUENCE</scope>
    <source>
        <strain evidence="2">CHK171-7178</strain>
    </source>
</reference>
<keyword evidence="1" id="KW-0472">Membrane</keyword>
<reference evidence="2" key="1">
    <citation type="journal article" date="2021" name="PeerJ">
        <title>Extensive microbial diversity within the chicken gut microbiome revealed by metagenomics and culture.</title>
        <authorList>
            <person name="Gilroy R."/>
            <person name="Ravi A."/>
            <person name="Getino M."/>
            <person name="Pursley I."/>
            <person name="Horton D.L."/>
            <person name="Alikhan N.F."/>
            <person name="Baker D."/>
            <person name="Gharbi K."/>
            <person name="Hall N."/>
            <person name="Watson M."/>
            <person name="Adriaenssens E.M."/>
            <person name="Foster-Nyarko E."/>
            <person name="Jarju S."/>
            <person name="Secka A."/>
            <person name="Antonio M."/>
            <person name="Oren A."/>
            <person name="Chaudhuri R.R."/>
            <person name="La Ragione R."/>
            <person name="Hildebrand F."/>
            <person name="Pallen M.J."/>
        </authorList>
    </citation>
    <scope>NUCLEOTIDE SEQUENCE</scope>
    <source>
        <strain evidence="2">CHK171-7178</strain>
    </source>
</reference>
<proteinExistence type="predicted"/>
<protein>
    <submittedName>
        <fullName evidence="2">DUF3796 domain-containing protein</fullName>
    </submittedName>
</protein>
<evidence type="ECO:0000313" key="2">
    <source>
        <dbReference type="EMBL" id="HJF33949.1"/>
    </source>
</evidence>
<evidence type="ECO:0000256" key="1">
    <source>
        <dbReference type="SAM" id="Phobius"/>
    </source>
</evidence>
<dbReference type="Pfam" id="PF09946">
    <property type="entry name" value="DUF2178"/>
    <property type="match status" value="1"/>
</dbReference>
<dbReference type="InterPro" id="IPR019235">
    <property type="entry name" value="DUF2178_TM"/>
</dbReference>
<dbReference type="Proteomes" id="UP000698173">
    <property type="component" value="Unassembled WGS sequence"/>
</dbReference>
<feature type="transmembrane region" description="Helical" evidence="1">
    <location>
        <begin position="49"/>
        <end position="71"/>
    </location>
</feature>